<dbReference type="GO" id="GO:0032993">
    <property type="term" value="C:protein-DNA complex"/>
    <property type="evidence" value="ECO:0007669"/>
    <property type="project" value="TreeGrafter"/>
</dbReference>
<dbReference type="SMART" id="SM00862">
    <property type="entry name" value="Trans_reg_C"/>
    <property type="match status" value="1"/>
</dbReference>
<keyword evidence="4" id="KW-0805">Transcription regulation</keyword>
<protein>
    <recommendedName>
        <fullName evidence="1">Stage 0 sporulation protein A homolog</fullName>
    </recommendedName>
</protein>
<reference evidence="12" key="1">
    <citation type="submission" date="2020-10" db="EMBL/GenBank/DDBJ databases">
        <authorList>
            <person name="Gilroy R."/>
        </authorList>
    </citation>
    <scope>NUCLEOTIDE SEQUENCE</scope>
    <source>
        <strain evidence="12">ChiW13-3771</strain>
    </source>
</reference>
<keyword evidence="5 9" id="KW-0238">DNA-binding</keyword>
<feature type="domain" description="OmpR/PhoB-type" evidence="11">
    <location>
        <begin position="126"/>
        <end position="226"/>
    </location>
</feature>
<evidence type="ECO:0000256" key="6">
    <source>
        <dbReference type="ARBA" id="ARBA00023163"/>
    </source>
</evidence>
<feature type="DNA-binding region" description="OmpR/PhoB-type" evidence="9">
    <location>
        <begin position="126"/>
        <end position="226"/>
    </location>
</feature>
<reference evidence="12" key="2">
    <citation type="journal article" date="2021" name="PeerJ">
        <title>Extensive microbial diversity within the chicken gut microbiome revealed by metagenomics and culture.</title>
        <authorList>
            <person name="Gilroy R."/>
            <person name="Ravi A."/>
            <person name="Getino M."/>
            <person name="Pursley I."/>
            <person name="Horton D.L."/>
            <person name="Alikhan N.F."/>
            <person name="Baker D."/>
            <person name="Gharbi K."/>
            <person name="Hall N."/>
            <person name="Watson M."/>
            <person name="Adriaenssens E.M."/>
            <person name="Foster-Nyarko E."/>
            <person name="Jarju S."/>
            <person name="Secka A."/>
            <person name="Antonio M."/>
            <person name="Oren A."/>
            <person name="Chaudhuri R.R."/>
            <person name="La Ragione R."/>
            <person name="Hildebrand F."/>
            <person name="Pallen M.J."/>
        </authorList>
    </citation>
    <scope>NUCLEOTIDE SEQUENCE</scope>
    <source>
        <strain evidence="12">ChiW13-3771</strain>
    </source>
</reference>
<dbReference type="InterPro" id="IPR001789">
    <property type="entry name" value="Sig_transdc_resp-reg_receiver"/>
</dbReference>
<dbReference type="AlphaFoldDB" id="A0A9D1EFQ3"/>
<evidence type="ECO:0000256" key="5">
    <source>
        <dbReference type="ARBA" id="ARBA00023125"/>
    </source>
</evidence>
<dbReference type="SUPFAM" id="SSF52172">
    <property type="entry name" value="CheY-like"/>
    <property type="match status" value="1"/>
</dbReference>
<evidence type="ECO:0000313" key="13">
    <source>
        <dbReference type="Proteomes" id="UP000824201"/>
    </source>
</evidence>
<name>A0A9D1EFQ3_9FIRM</name>
<proteinExistence type="predicted"/>
<sequence length="229" mass="26139">MANILIVEDDHTLNKGIQIALKKDGHEAVGAYSFFEGVEFLVKMQFDLFLLDINLPDGNGIAFCKKLREKSSSPVLFLTANDTEEEMLKGYEAGCDDYIAKPFSIAVLRKKIQVLLKRVNSEQKKNSILQFGDLEIDREQMIVKKSGEEVHLTGKEYSLLEYLALRQGKVLTRKVLLEQVWDVDSNFIDENTLSVHVRRLRQKLEKDPKNPVYIVTVFGIGYIFGKELP</sequence>
<keyword evidence="6" id="KW-0804">Transcription</keyword>
<dbReference type="SMART" id="SM00448">
    <property type="entry name" value="REC"/>
    <property type="match status" value="1"/>
</dbReference>
<dbReference type="Gene3D" id="3.40.50.2300">
    <property type="match status" value="1"/>
</dbReference>
<dbReference type="PANTHER" id="PTHR48111:SF73">
    <property type="entry name" value="ALKALINE PHOSPHATASE SYNTHESIS TRANSCRIPTIONAL REGULATORY PROTEIN PHOP"/>
    <property type="match status" value="1"/>
</dbReference>
<feature type="modified residue" description="4-aspartylphosphate" evidence="8">
    <location>
        <position position="52"/>
    </location>
</feature>
<dbReference type="Gene3D" id="1.10.10.10">
    <property type="entry name" value="Winged helix-like DNA-binding domain superfamily/Winged helix DNA-binding domain"/>
    <property type="match status" value="1"/>
</dbReference>
<accession>A0A9D1EFQ3</accession>
<dbReference type="EMBL" id="DVHN01000116">
    <property type="protein sequence ID" value="HIR89058.1"/>
    <property type="molecule type" value="Genomic_DNA"/>
</dbReference>
<dbReference type="PANTHER" id="PTHR48111">
    <property type="entry name" value="REGULATOR OF RPOS"/>
    <property type="match status" value="1"/>
</dbReference>
<dbReference type="InterPro" id="IPR039420">
    <property type="entry name" value="WalR-like"/>
</dbReference>
<dbReference type="Pfam" id="PF00486">
    <property type="entry name" value="Trans_reg_C"/>
    <property type="match status" value="1"/>
</dbReference>
<dbReference type="CDD" id="cd00383">
    <property type="entry name" value="trans_reg_C"/>
    <property type="match status" value="1"/>
</dbReference>
<evidence type="ECO:0000256" key="9">
    <source>
        <dbReference type="PROSITE-ProRule" id="PRU01091"/>
    </source>
</evidence>
<evidence type="ECO:0000259" key="10">
    <source>
        <dbReference type="PROSITE" id="PS50110"/>
    </source>
</evidence>
<evidence type="ECO:0000256" key="7">
    <source>
        <dbReference type="ARBA" id="ARBA00024867"/>
    </source>
</evidence>
<dbReference type="InterPro" id="IPR036388">
    <property type="entry name" value="WH-like_DNA-bd_sf"/>
</dbReference>
<dbReference type="InterPro" id="IPR011006">
    <property type="entry name" value="CheY-like_superfamily"/>
</dbReference>
<gene>
    <name evidence="12" type="ORF">IAC96_08925</name>
</gene>
<evidence type="ECO:0000256" key="8">
    <source>
        <dbReference type="PROSITE-ProRule" id="PRU00169"/>
    </source>
</evidence>
<dbReference type="PROSITE" id="PS50110">
    <property type="entry name" value="RESPONSE_REGULATORY"/>
    <property type="match status" value="1"/>
</dbReference>
<evidence type="ECO:0000259" key="11">
    <source>
        <dbReference type="PROSITE" id="PS51755"/>
    </source>
</evidence>
<evidence type="ECO:0000256" key="3">
    <source>
        <dbReference type="ARBA" id="ARBA00023012"/>
    </source>
</evidence>
<dbReference type="GO" id="GO:0000976">
    <property type="term" value="F:transcription cis-regulatory region binding"/>
    <property type="evidence" value="ECO:0007669"/>
    <property type="project" value="TreeGrafter"/>
</dbReference>
<organism evidence="12 13">
    <name type="scientific">Candidatus Fimimorpha faecalis</name>
    <dbReference type="NCBI Taxonomy" id="2840824"/>
    <lineage>
        <taxon>Bacteria</taxon>
        <taxon>Bacillati</taxon>
        <taxon>Bacillota</taxon>
        <taxon>Clostridia</taxon>
        <taxon>Eubacteriales</taxon>
        <taxon>Candidatus Fimimorpha</taxon>
    </lineage>
</organism>
<evidence type="ECO:0000313" key="12">
    <source>
        <dbReference type="EMBL" id="HIR89058.1"/>
    </source>
</evidence>
<feature type="domain" description="Response regulatory" evidence="10">
    <location>
        <begin position="3"/>
        <end position="116"/>
    </location>
</feature>
<keyword evidence="2 8" id="KW-0597">Phosphoprotein</keyword>
<dbReference type="GO" id="GO:0006355">
    <property type="term" value="P:regulation of DNA-templated transcription"/>
    <property type="evidence" value="ECO:0007669"/>
    <property type="project" value="InterPro"/>
</dbReference>
<dbReference type="GO" id="GO:0005829">
    <property type="term" value="C:cytosol"/>
    <property type="evidence" value="ECO:0007669"/>
    <property type="project" value="TreeGrafter"/>
</dbReference>
<dbReference type="CDD" id="cd17574">
    <property type="entry name" value="REC_OmpR"/>
    <property type="match status" value="1"/>
</dbReference>
<dbReference type="GO" id="GO:0000156">
    <property type="term" value="F:phosphorelay response regulator activity"/>
    <property type="evidence" value="ECO:0007669"/>
    <property type="project" value="TreeGrafter"/>
</dbReference>
<dbReference type="Proteomes" id="UP000824201">
    <property type="component" value="Unassembled WGS sequence"/>
</dbReference>
<evidence type="ECO:0000256" key="2">
    <source>
        <dbReference type="ARBA" id="ARBA00022553"/>
    </source>
</evidence>
<dbReference type="FunFam" id="1.10.10.10:FF:000018">
    <property type="entry name" value="DNA-binding response regulator ResD"/>
    <property type="match status" value="1"/>
</dbReference>
<dbReference type="Pfam" id="PF00072">
    <property type="entry name" value="Response_reg"/>
    <property type="match status" value="1"/>
</dbReference>
<evidence type="ECO:0000256" key="1">
    <source>
        <dbReference type="ARBA" id="ARBA00018672"/>
    </source>
</evidence>
<keyword evidence="3" id="KW-0902">Two-component regulatory system</keyword>
<comment type="caution">
    <text evidence="12">The sequence shown here is derived from an EMBL/GenBank/DDBJ whole genome shotgun (WGS) entry which is preliminary data.</text>
</comment>
<comment type="function">
    <text evidence="7">May play the central regulatory role in sporulation. It may be an element of the effector pathway responsible for the activation of sporulation genes in response to nutritional stress. Spo0A may act in concert with spo0H (a sigma factor) to control the expression of some genes that are critical to the sporulation process.</text>
</comment>
<evidence type="ECO:0000256" key="4">
    <source>
        <dbReference type="ARBA" id="ARBA00023015"/>
    </source>
</evidence>
<dbReference type="PROSITE" id="PS51755">
    <property type="entry name" value="OMPR_PHOB"/>
    <property type="match status" value="1"/>
</dbReference>
<dbReference type="InterPro" id="IPR001867">
    <property type="entry name" value="OmpR/PhoB-type_DNA-bd"/>
</dbReference>